<feature type="transmembrane region" description="Helical" evidence="9">
    <location>
        <begin position="332"/>
        <end position="356"/>
    </location>
</feature>
<feature type="transmembrane region" description="Helical" evidence="9">
    <location>
        <begin position="406"/>
        <end position="428"/>
    </location>
</feature>
<evidence type="ECO:0000256" key="8">
    <source>
        <dbReference type="SAM" id="MobiDB-lite"/>
    </source>
</evidence>
<gene>
    <name evidence="11" type="ORF">F3L20_32190</name>
</gene>
<evidence type="ECO:0000259" key="10">
    <source>
        <dbReference type="PROSITE" id="PS50850"/>
    </source>
</evidence>
<evidence type="ECO:0000256" key="9">
    <source>
        <dbReference type="SAM" id="Phobius"/>
    </source>
</evidence>
<dbReference type="Gene3D" id="1.20.1720.10">
    <property type="entry name" value="Multidrug resistance protein D"/>
    <property type="match status" value="1"/>
</dbReference>
<dbReference type="CDD" id="cd17504">
    <property type="entry name" value="MFS_MMR_MDR_like"/>
    <property type="match status" value="1"/>
</dbReference>
<feature type="transmembrane region" description="Helical" evidence="9">
    <location>
        <begin position="104"/>
        <end position="124"/>
    </location>
</feature>
<sequence length="486" mass="49930">MPQPTARTRHQFVFAVLAVGILAFSLLQSLLTPVLVTLQEELHTSRSTVTWVLTAYLLSASVFTPIMGRVGDILGKKPVFVAALVALSLGALLAALAWNVAVLIAARVIQGVGGGVLPLAFGVLRDEFPPEKVSGAVGAIASLTAVGAGTGVVLAGPIVNTLDYHWLFWIPMALTAVAAVAAHLVIPKSSPRTPGRISPLPALLLSAWLVALLVALSRAPSWGWASGKTIGLLVCAVVVAASWVHVEKRSAAPLVDMQMMRLPAVWTNNLVGLLMGVSMYALFAFVPQFVQTPRSSGYGFGAGVTQSGLILLPLTVMMFLSGMVSGGMTARIGGRAVIACGLLTSLLAVAVLTFAHSEKWELYVATGLLGGGFGLAFAAMSSLIVGAVPPDQTGVASGMNTNIRTVGGSIGAALMTSVVTTDLAPTGLPRESGYTHGFGMLGGALLIAVLAVLLMPRPSRNSGTRVSAPPFSPPVEAAPAPTTPAS</sequence>
<evidence type="ECO:0000256" key="5">
    <source>
        <dbReference type="ARBA" id="ARBA00022989"/>
    </source>
</evidence>
<dbReference type="Gene3D" id="1.20.1250.20">
    <property type="entry name" value="MFS general substrate transporter like domains"/>
    <property type="match status" value="1"/>
</dbReference>
<feature type="domain" description="Major facilitator superfamily (MFS) profile" evidence="10">
    <location>
        <begin position="13"/>
        <end position="460"/>
    </location>
</feature>
<dbReference type="PANTHER" id="PTHR42718:SF46">
    <property type="entry name" value="BLR6921 PROTEIN"/>
    <property type="match status" value="1"/>
</dbReference>
<protein>
    <submittedName>
        <fullName evidence="11">MFS transporter</fullName>
    </submittedName>
</protein>
<evidence type="ECO:0000256" key="6">
    <source>
        <dbReference type="ARBA" id="ARBA00023136"/>
    </source>
</evidence>
<dbReference type="RefSeq" id="WP_150157643.1">
    <property type="nucleotide sequence ID" value="NZ_CP043960.1"/>
</dbReference>
<keyword evidence="7" id="KW-0046">Antibiotic resistance</keyword>
<keyword evidence="12" id="KW-1185">Reference proteome</keyword>
<keyword evidence="5 9" id="KW-1133">Transmembrane helix</keyword>
<comment type="subcellular location">
    <subcellularLocation>
        <location evidence="1">Cell membrane</location>
        <topology evidence="1">Multi-pass membrane protein</topology>
    </subcellularLocation>
</comment>
<evidence type="ECO:0000256" key="1">
    <source>
        <dbReference type="ARBA" id="ARBA00004651"/>
    </source>
</evidence>
<feature type="transmembrane region" description="Helical" evidence="9">
    <location>
        <begin position="79"/>
        <end position="98"/>
    </location>
</feature>
<organism evidence="11 12">
    <name type="scientific">Streptomyces tendae</name>
    <dbReference type="NCBI Taxonomy" id="1932"/>
    <lineage>
        <taxon>Bacteria</taxon>
        <taxon>Bacillati</taxon>
        <taxon>Actinomycetota</taxon>
        <taxon>Actinomycetes</taxon>
        <taxon>Kitasatosporales</taxon>
        <taxon>Streptomycetaceae</taxon>
        <taxon>Streptomyces</taxon>
    </lineage>
</organism>
<feature type="transmembrane region" description="Helical" evidence="9">
    <location>
        <begin position="166"/>
        <end position="186"/>
    </location>
</feature>
<feature type="transmembrane region" description="Helical" evidence="9">
    <location>
        <begin position="265"/>
        <end position="286"/>
    </location>
</feature>
<keyword evidence="2" id="KW-0813">Transport</keyword>
<feature type="transmembrane region" description="Helical" evidence="9">
    <location>
        <begin position="12"/>
        <end position="36"/>
    </location>
</feature>
<feature type="transmembrane region" description="Helical" evidence="9">
    <location>
        <begin position="136"/>
        <end position="160"/>
    </location>
</feature>
<keyword evidence="11" id="KW-0614">Plasmid</keyword>
<feature type="transmembrane region" description="Helical" evidence="9">
    <location>
        <begin position="48"/>
        <end position="67"/>
    </location>
</feature>
<dbReference type="InterPro" id="IPR036259">
    <property type="entry name" value="MFS_trans_sf"/>
</dbReference>
<geneLocation type="plasmid" evidence="11 12">
    <name>unnamed1</name>
</geneLocation>
<feature type="transmembrane region" description="Helical" evidence="9">
    <location>
        <begin position="434"/>
        <end position="455"/>
    </location>
</feature>
<name>A0ABX6A089_STRTE</name>
<feature type="compositionally biased region" description="Low complexity" evidence="8">
    <location>
        <begin position="474"/>
        <end position="486"/>
    </location>
</feature>
<feature type="transmembrane region" description="Helical" evidence="9">
    <location>
        <begin position="362"/>
        <end position="385"/>
    </location>
</feature>
<feature type="transmembrane region" description="Helical" evidence="9">
    <location>
        <begin position="298"/>
        <end position="320"/>
    </location>
</feature>
<evidence type="ECO:0000256" key="3">
    <source>
        <dbReference type="ARBA" id="ARBA00022475"/>
    </source>
</evidence>
<evidence type="ECO:0000313" key="12">
    <source>
        <dbReference type="Proteomes" id="UP000324308"/>
    </source>
</evidence>
<dbReference type="InterPro" id="IPR020846">
    <property type="entry name" value="MFS_dom"/>
</dbReference>
<dbReference type="Pfam" id="PF07690">
    <property type="entry name" value="MFS_1"/>
    <property type="match status" value="1"/>
</dbReference>
<keyword evidence="6 9" id="KW-0472">Membrane</keyword>
<dbReference type="InterPro" id="IPR011701">
    <property type="entry name" value="MFS"/>
</dbReference>
<reference evidence="11 12" key="1">
    <citation type="submission" date="2019-09" db="EMBL/GenBank/DDBJ databases">
        <title>Draft genome sequence of the Ebosin-producing strain Streptomyces sp. 139.</title>
        <authorList>
            <person name="Ai L."/>
            <person name="Geng M."/>
            <person name="Ma M."/>
            <person name="Bai L."/>
        </authorList>
    </citation>
    <scope>NUCLEOTIDE SEQUENCE [LARGE SCALE GENOMIC DNA]</scope>
    <source>
        <strain evidence="11 12">139</strain>
        <plasmid evidence="11 12">unnamed1</plasmid>
    </source>
</reference>
<keyword evidence="3" id="KW-1003">Cell membrane</keyword>
<dbReference type="EMBL" id="CP043960">
    <property type="protein sequence ID" value="QER90367.1"/>
    <property type="molecule type" value="Genomic_DNA"/>
</dbReference>
<feature type="transmembrane region" description="Helical" evidence="9">
    <location>
        <begin position="222"/>
        <end position="244"/>
    </location>
</feature>
<dbReference type="SUPFAM" id="SSF103473">
    <property type="entry name" value="MFS general substrate transporter"/>
    <property type="match status" value="1"/>
</dbReference>
<keyword evidence="4 9" id="KW-0812">Transmembrane</keyword>
<evidence type="ECO:0000256" key="7">
    <source>
        <dbReference type="ARBA" id="ARBA00023251"/>
    </source>
</evidence>
<accession>A0ABX6A089</accession>
<dbReference type="Proteomes" id="UP000324308">
    <property type="component" value="Plasmid unnamed1"/>
</dbReference>
<feature type="region of interest" description="Disordered" evidence="8">
    <location>
        <begin position="462"/>
        <end position="486"/>
    </location>
</feature>
<evidence type="ECO:0000256" key="2">
    <source>
        <dbReference type="ARBA" id="ARBA00022448"/>
    </source>
</evidence>
<dbReference type="PANTHER" id="PTHR42718">
    <property type="entry name" value="MAJOR FACILITATOR SUPERFAMILY MULTIDRUG TRANSPORTER MFSC"/>
    <property type="match status" value="1"/>
</dbReference>
<evidence type="ECO:0000313" key="11">
    <source>
        <dbReference type="EMBL" id="QER90367.1"/>
    </source>
</evidence>
<dbReference type="PROSITE" id="PS50850">
    <property type="entry name" value="MFS"/>
    <property type="match status" value="1"/>
</dbReference>
<proteinExistence type="predicted"/>
<evidence type="ECO:0000256" key="4">
    <source>
        <dbReference type="ARBA" id="ARBA00022692"/>
    </source>
</evidence>
<feature type="transmembrane region" description="Helical" evidence="9">
    <location>
        <begin position="198"/>
        <end position="216"/>
    </location>
</feature>